<dbReference type="AlphaFoldDB" id="A0A1I2JAV1"/>
<proteinExistence type="predicted"/>
<gene>
    <name evidence="1" type="ORF">SAMN02745121_09240</name>
</gene>
<protein>
    <submittedName>
        <fullName evidence="1">Uncharacterized protein</fullName>
    </submittedName>
</protein>
<organism evidence="1 2">
    <name type="scientific">Nannocystis exedens</name>
    <dbReference type="NCBI Taxonomy" id="54"/>
    <lineage>
        <taxon>Bacteria</taxon>
        <taxon>Pseudomonadati</taxon>
        <taxon>Myxococcota</taxon>
        <taxon>Polyangia</taxon>
        <taxon>Nannocystales</taxon>
        <taxon>Nannocystaceae</taxon>
        <taxon>Nannocystis</taxon>
    </lineage>
</organism>
<feature type="non-terminal residue" evidence="1">
    <location>
        <position position="1"/>
    </location>
</feature>
<keyword evidence="2" id="KW-1185">Reference proteome</keyword>
<dbReference type="EMBL" id="FOMX01000164">
    <property type="protein sequence ID" value="SFF51110.1"/>
    <property type="molecule type" value="Genomic_DNA"/>
</dbReference>
<evidence type="ECO:0000313" key="1">
    <source>
        <dbReference type="EMBL" id="SFF51110.1"/>
    </source>
</evidence>
<accession>A0A1I2JAV1</accession>
<dbReference type="Proteomes" id="UP000199400">
    <property type="component" value="Unassembled WGS sequence"/>
</dbReference>
<sequence>TPYRELDFQSTSLTRDTHERFRLTDFYLGLLVLPLRSPPGVPRYGL</sequence>
<name>A0A1I2JAV1_9BACT</name>
<evidence type="ECO:0000313" key="2">
    <source>
        <dbReference type="Proteomes" id="UP000199400"/>
    </source>
</evidence>
<reference evidence="2" key="1">
    <citation type="submission" date="2016-10" db="EMBL/GenBank/DDBJ databases">
        <authorList>
            <person name="Varghese N."/>
            <person name="Submissions S."/>
        </authorList>
    </citation>
    <scope>NUCLEOTIDE SEQUENCE [LARGE SCALE GENOMIC DNA]</scope>
    <source>
        <strain evidence="2">ATCC 25963</strain>
    </source>
</reference>